<feature type="compositionally biased region" description="Low complexity" evidence="1">
    <location>
        <begin position="32"/>
        <end position="61"/>
    </location>
</feature>
<proteinExistence type="predicted"/>
<dbReference type="RefSeq" id="XP_003882909.1">
    <property type="nucleotide sequence ID" value="XM_003882860.1"/>
</dbReference>
<protein>
    <submittedName>
        <fullName evidence="2">Uncharacterized protein</fullName>
    </submittedName>
</protein>
<feature type="region of interest" description="Disordered" evidence="1">
    <location>
        <begin position="805"/>
        <end position="881"/>
    </location>
</feature>
<feature type="region of interest" description="Disordered" evidence="1">
    <location>
        <begin position="100"/>
        <end position="132"/>
    </location>
</feature>
<feature type="region of interest" description="Disordered" evidence="1">
    <location>
        <begin position="411"/>
        <end position="474"/>
    </location>
</feature>
<dbReference type="OrthoDB" id="334032at2759"/>
<name>F0VGN3_NEOCL</name>
<dbReference type="OMA" id="HARDSVM"/>
<gene>
    <name evidence="2" type="ORF">NCLIV_026660</name>
</gene>
<sequence>MESVEARSGSGSGEDEGAFASPALKPLESGRSRSLSSSSASSRSSASPSSVSSRSSCVSRGSSRETSPTDAQAPVPDVHPHARGESRLDKPFSLELPDASSPSVSIFSSASAPHKATGRGRRSQARSRRGSDDFCSPLLSSLSGSSHSVPSSFSLGSPQQQYEGAAARYRLLQLIEEFYGFQQTLESLKQFYLLRTRALEERLAAEVEARQASDLRAVFASDRTSFLQEQLARVTEKLQGDIQRRDELVQILELNLQHLQEQLGLRERQIHALGRVDAQQREQIAQLLQQVERAEKARRSGEAETGEAAEAGGRNNCRPRGTEDPKKEPENEEAARGDGEAKADEEEEKQKKEEKQEKEEEGGEGAKVRLQDRRPSREDMNFASALSGAPSFASALSSLALLPGFASYPFPVISSKEASSPSSPTCSSGGSGPALPSPSGERAGERSGEPDGLTSRPVSPHSRDRPAASALSPTSSAAVLALRERQLERVAGQLDSLNMLCMKQGEELQKALTDLERERRRREAAQREANRERRRREEAVAQIRQSEKSLQYRATLSSSSVPVLIPLPSASSGSAASPLGSSSGALITQLRLPPQEFFADLKAEVDELLALMRMQNLALVSGKRGSFAPGDSADAQSALATSPAEDGHGIDSRRNSRETSRGDRLGREAQGAICASWRAPARPGPRSVSAEEVADAERKRGDGGEEETWEAGSQGVTSAERSPSRGTSADLQDGEPNEEVDKTAVNSNAHTSAGRSERPGGRSRSGSTPSGPASSALSLVQHARDSVMKAFFPLQASLASLDCEHENATPQVPKRENATHADLRGQQPQALSLPLHGHSPEQRPRRGDGTGEEKREGWREKKREGREDAKTEEEREATALRAASRRECIEASLGSSVRARGSACEARMHTAKARKDLPVILEDSTKRDQNLFGPESAQATLARLSEHDDCGASASSGALGAFLLSAAVVTDGHPWWAASSASLPASRVALAETAPASRCVDRQPAVRSVDWREQCVREGHLTETQRQQSQWGELEPLWFVRGRRREDAASSVTSSVFRLDRDGIEACPAPCADATSTASTATVDSAFAFSGGGVSGGGTPRQAWDWNWRPFWLFSSGGAGYEREAFEVLDNFAEDILDGLAVPDIEEGAEEAGD</sequence>
<dbReference type="VEuPathDB" id="ToxoDB:NCLIV_026660"/>
<feature type="compositionally biased region" description="Low complexity" evidence="1">
    <location>
        <begin position="762"/>
        <end position="778"/>
    </location>
</feature>
<dbReference type="EMBL" id="FR823389">
    <property type="protein sequence ID" value="CBZ52877.1"/>
    <property type="molecule type" value="Genomic_DNA"/>
</dbReference>
<feature type="compositionally biased region" description="Basic and acidic residues" evidence="1">
    <location>
        <begin position="838"/>
        <end position="881"/>
    </location>
</feature>
<feature type="compositionally biased region" description="Basic residues" evidence="1">
    <location>
        <begin position="116"/>
        <end position="128"/>
    </location>
</feature>
<feature type="compositionally biased region" description="Basic and acidic residues" evidence="1">
    <location>
        <begin position="805"/>
        <end position="823"/>
    </location>
</feature>
<dbReference type="GeneID" id="13442828"/>
<feature type="compositionally biased region" description="Low complexity" evidence="1">
    <location>
        <begin position="100"/>
        <end position="113"/>
    </location>
</feature>
<feature type="compositionally biased region" description="Low complexity" evidence="1">
    <location>
        <begin position="414"/>
        <end position="440"/>
    </location>
</feature>
<feature type="compositionally biased region" description="Basic and acidic residues" evidence="1">
    <location>
        <begin position="320"/>
        <end position="380"/>
    </location>
</feature>
<accession>F0VGN3</accession>
<dbReference type="Proteomes" id="UP000007494">
    <property type="component" value="Chromosome VIIb"/>
</dbReference>
<feature type="compositionally biased region" description="Polar residues" evidence="1">
    <location>
        <begin position="714"/>
        <end position="730"/>
    </location>
</feature>
<feature type="region of interest" description="Disordered" evidence="1">
    <location>
        <begin position="295"/>
        <end position="382"/>
    </location>
</feature>
<feature type="region of interest" description="Disordered" evidence="1">
    <location>
        <begin position="1"/>
        <end position="85"/>
    </location>
</feature>
<organism evidence="2 3">
    <name type="scientific">Neospora caninum (strain Liverpool)</name>
    <dbReference type="NCBI Taxonomy" id="572307"/>
    <lineage>
        <taxon>Eukaryota</taxon>
        <taxon>Sar</taxon>
        <taxon>Alveolata</taxon>
        <taxon>Apicomplexa</taxon>
        <taxon>Conoidasida</taxon>
        <taxon>Coccidia</taxon>
        <taxon>Eucoccidiorida</taxon>
        <taxon>Eimeriorina</taxon>
        <taxon>Sarcocystidae</taxon>
        <taxon>Neospora</taxon>
    </lineage>
</organism>
<feature type="compositionally biased region" description="Basic and acidic residues" evidence="1">
    <location>
        <begin position="645"/>
        <end position="667"/>
    </location>
</feature>
<evidence type="ECO:0000313" key="3">
    <source>
        <dbReference type="Proteomes" id="UP000007494"/>
    </source>
</evidence>
<evidence type="ECO:0000256" key="1">
    <source>
        <dbReference type="SAM" id="MobiDB-lite"/>
    </source>
</evidence>
<feature type="region of interest" description="Disordered" evidence="1">
    <location>
        <begin position="624"/>
        <end position="779"/>
    </location>
</feature>
<dbReference type="AlphaFoldDB" id="F0VGN3"/>
<keyword evidence="3" id="KW-1185">Reference proteome</keyword>
<dbReference type="eggNOG" id="ENOG502QYFT">
    <property type="taxonomic scope" value="Eukaryota"/>
</dbReference>
<feature type="region of interest" description="Disordered" evidence="1">
    <location>
        <begin position="516"/>
        <end position="538"/>
    </location>
</feature>
<evidence type="ECO:0000313" key="2">
    <source>
        <dbReference type="EMBL" id="CBZ52877.1"/>
    </source>
</evidence>
<dbReference type="InParanoid" id="F0VGN3"/>
<reference evidence="3" key="1">
    <citation type="journal article" date="2012" name="PLoS Pathog.">
        <title>Comparative genomics of the apicomplexan parasites Toxoplasma gondii and Neospora caninum: Coccidia differing in host range and transmission strategy.</title>
        <authorList>
            <person name="Reid A.J."/>
            <person name="Vermont S.J."/>
            <person name="Cotton J.A."/>
            <person name="Harris D."/>
            <person name="Hill-Cawthorne G.A."/>
            <person name="Konen-Waisman S."/>
            <person name="Latham S.M."/>
            <person name="Mourier T."/>
            <person name="Norton R."/>
            <person name="Quail M.A."/>
            <person name="Sanders M."/>
            <person name="Shanmugam D."/>
            <person name="Sohal A."/>
            <person name="Wasmuth J.D."/>
            <person name="Brunk B."/>
            <person name="Grigg M.E."/>
            <person name="Howard J.C."/>
            <person name="Parkinson J."/>
            <person name="Roos D.S."/>
            <person name="Trees A.J."/>
            <person name="Berriman M."/>
            <person name="Pain A."/>
            <person name="Wastling J.M."/>
        </authorList>
    </citation>
    <scope>NUCLEOTIDE SEQUENCE [LARGE SCALE GENOMIC DNA]</scope>
    <source>
        <strain evidence="3">Liverpool</strain>
    </source>
</reference>